<dbReference type="AlphaFoldDB" id="A0A3M7S9Z2"/>
<name>A0A3M7S9Z2_BRAPC</name>
<reference evidence="2 3" key="1">
    <citation type="journal article" date="2018" name="Sci. Rep.">
        <title>Genomic signatures of local adaptation to the degree of environmental predictability in rotifers.</title>
        <authorList>
            <person name="Franch-Gras L."/>
            <person name="Hahn C."/>
            <person name="Garcia-Roger E.M."/>
            <person name="Carmona M.J."/>
            <person name="Serra M."/>
            <person name="Gomez A."/>
        </authorList>
    </citation>
    <scope>NUCLEOTIDE SEQUENCE [LARGE SCALE GENOMIC DNA]</scope>
    <source>
        <strain evidence="2">HYR1</strain>
    </source>
</reference>
<proteinExistence type="predicted"/>
<dbReference type="Proteomes" id="UP000276133">
    <property type="component" value="Unassembled WGS sequence"/>
</dbReference>
<gene>
    <name evidence="2" type="ORF">BpHYR1_004487</name>
</gene>
<dbReference type="EMBL" id="REGN01001795">
    <property type="protein sequence ID" value="RNA32477.1"/>
    <property type="molecule type" value="Genomic_DNA"/>
</dbReference>
<feature type="signal peptide" evidence="1">
    <location>
        <begin position="1"/>
        <end position="23"/>
    </location>
</feature>
<accession>A0A3M7S9Z2</accession>
<keyword evidence="3" id="KW-1185">Reference proteome</keyword>
<protein>
    <submittedName>
        <fullName evidence="2">Uncharacterized protein</fullName>
    </submittedName>
</protein>
<evidence type="ECO:0000313" key="2">
    <source>
        <dbReference type="EMBL" id="RNA32477.1"/>
    </source>
</evidence>
<comment type="caution">
    <text evidence="2">The sequence shown here is derived from an EMBL/GenBank/DDBJ whole genome shotgun (WGS) entry which is preliminary data.</text>
</comment>
<feature type="chain" id="PRO_5018335037" evidence="1">
    <location>
        <begin position="24"/>
        <end position="100"/>
    </location>
</feature>
<sequence>MNKFKFRLSIIIKLFSFIRYLISRLTTELDLFSLWDLENQDLQKSRINRNDRKQENHVPVPNSLKVNIVTNHWSISDLNFNKSNCGRLNCFQELNVELKI</sequence>
<keyword evidence="1" id="KW-0732">Signal</keyword>
<evidence type="ECO:0000256" key="1">
    <source>
        <dbReference type="SAM" id="SignalP"/>
    </source>
</evidence>
<evidence type="ECO:0000313" key="3">
    <source>
        <dbReference type="Proteomes" id="UP000276133"/>
    </source>
</evidence>
<organism evidence="2 3">
    <name type="scientific">Brachionus plicatilis</name>
    <name type="common">Marine rotifer</name>
    <name type="synonym">Brachionus muelleri</name>
    <dbReference type="NCBI Taxonomy" id="10195"/>
    <lineage>
        <taxon>Eukaryota</taxon>
        <taxon>Metazoa</taxon>
        <taxon>Spiralia</taxon>
        <taxon>Gnathifera</taxon>
        <taxon>Rotifera</taxon>
        <taxon>Eurotatoria</taxon>
        <taxon>Monogononta</taxon>
        <taxon>Pseudotrocha</taxon>
        <taxon>Ploima</taxon>
        <taxon>Brachionidae</taxon>
        <taxon>Brachionus</taxon>
    </lineage>
</organism>